<keyword evidence="1" id="KW-0472">Membrane</keyword>
<evidence type="ECO:0000313" key="3">
    <source>
        <dbReference type="Proteomes" id="UP001526166"/>
    </source>
</evidence>
<proteinExistence type="predicted"/>
<comment type="caution">
    <text evidence="2">The sequence shown here is derived from an EMBL/GenBank/DDBJ whole genome shotgun (WGS) entry which is preliminary data.</text>
</comment>
<keyword evidence="1" id="KW-0812">Transmembrane</keyword>
<dbReference type="EMBL" id="JAOWKW010000001">
    <property type="protein sequence ID" value="MCV2877629.1"/>
    <property type="molecule type" value="Genomic_DNA"/>
</dbReference>
<dbReference type="RefSeq" id="WP_263846915.1">
    <property type="nucleotide sequence ID" value="NZ_JAOWKW010000001.1"/>
</dbReference>
<protein>
    <submittedName>
        <fullName evidence="2">Uncharacterized protein</fullName>
    </submittedName>
</protein>
<sequence>MPFAVFAFAAFILYAIFSIVNDMAIARGQNPWPWLFLALVWSPFGSMFVLWMFYDV</sequence>
<organism evidence="2 3">
    <name type="scientific">Sedimentimonas flavescens</name>
    <dbReference type="NCBI Taxonomy" id="2851012"/>
    <lineage>
        <taxon>Bacteria</taxon>
        <taxon>Pseudomonadati</taxon>
        <taxon>Pseudomonadota</taxon>
        <taxon>Alphaproteobacteria</taxon>
        <taxon>Rhodobacterales</taxon>
        <taxon>Rhodobacter group</taxon>
        <taxon>Sedimentimonas</taxon>
    </lineage>
</organism>
<keyword evidence="3" id="KW-1185">Reference proteome</keyword>
<gene>
    <name evidence="2" type="ORF">OE699_02085</name>
</gene>
<evidence type="ECO:0000256" key="1">
    <source>
        <dbReference type="SAM" id="Phobius"/>
    </source>
</evidence>
<evidence type="ECO:0000313" key="2">
    <source>
        <dbReference type="EMBL" id="MCV2877629.1"/>
    </source>
</evidence>
<accession>A0ABT2ZVT7</accession>
<name>A0ABT2ZVT7_9RHOB</name>
<dbReference type="Proteomes" id="UP001526166">
    <property type="component" value="Unassembled WGS sequence"/>
</dbReference>
<reference evidence="2 3" key="1">
    <citation type="submission" date="2022-10" db="EMBL/GenBank/DDBJ databases">
        <title>Sinirhodobacter sp. nov., isolated from ocean surface sediments.</title>
        <authorList>
            <person name="He W."/>
            <person name="Wang L."/>
            <person name="Zhang D.-F."/>
        </authorList>
    </citation>
    <scope>NUCLEOTIDE SEQUENCE [LARGE SCALE GENOMIC DNA]</scope>
    <source>
        <strain evidence="2 3">WL0115</strain>
    </source>
</reference>
<keyword evidence="1" id="KW-1133">Transmembrane helix</keyword>
<feature type="transmembrane region" description="Helical" evidence="1">
    <location>
        <begin position="34"/>
        <end position="54"/>
    </location>
</feature>